<evidence type="ECO:0000256" key="1">
    <source>
        <dbReference type="SAM" id="MobiDB-lite"/>
    </source>
</evidence>
<reference evidence="4" key="1">
    <citation type="journal article" date="2020" name="bioRxiv">
        <title>Comparative genomics of Chlamydomonas.</title>
        <authorList>
            <person name="Craig R.J."/>
            <person name="Hasan A.R."/>
            <person name="Ness R.W."/>
            <person name="Keightley P.D."/>
        </authorList>
    </citation>
    <scope>NUCLEOTIDE SEQUENCE</scope>
    <source>
        <strain evidence="4">CCAP 11/70</strain>
    </source>
</reference>
<evidence type="ECO:0000313" key="5">
    <source>
        <dbReference type="Proteomes" id="UP000612055"/>
    </source>
</evidence>
<feature type="compositionally biased region" description="Low complexity" evidence="1">
    <location>
        <begin position="118"/>
        <end position="128"/>
    </location>
</feature>
<organism evidence="4 5">
    <name type="scientific">Edaphochlamys debaryana</name>
    <dbReference type="NCBI Taxonomy" id="47281"/>
    <lineage>
        <taxon>Eukaryota</taxon>
        <taxon>Viridiplantae</taxon>
        <taxon>Chlorophyta</taxon>
        <taxon>core chlorophytes</taxon>
        <taxon>Chlorophyceae</taxon>
        <taxon>CS clade</taxon>
        <taxon>Chlamydomonadales</taxon>
        <taxon>Chlamydomonadales incertae sedis</taxon>
        <taxon>Edaphochlamys</taxon>
    </lineage>
</organism>
<evidence type="ECO:0000313" key="4">
    <source>
        <dbReference type="EMBL" id="KAG2496771.1"/>
    </source>
</evidence>
<comment type="caution">
    <text evidence="4">The sequence shown here is derived from an EMBL/GenBank/DDBJ whole genome shotgun (WGS) entry which is preliminary data.</text>
</comment>
<dbReference type="Proteomes" id="UP000612055">
    <property type="component" value="Unassembled WGS sequence"/>
</dbReference>
<keyword evidence="5" id="KW-1185">Reference proteome</keyword>
<feature type="region of interest" description="Disordered" evidence="1">
    <location>
        <begin position="118"/>
        <end position="142"/>
    </location>
</feature>
<sequence>MARKLLWRALGVRVLLTLLLRTSLCQADSVIEGELEVWLPDNDLPPTYYLALDTGGGRELLAPDAATGQRLIANAGRRIRVHYNPRRSQLQLKQQQAPVEVSWFENVEVRYFPPDAPSALSGSSSPGGVKPQDTVNLAGSPPPATAPANEVLIGTAPKVIYSVVFLFKFCGYDYAVNSTQFWKRWTNGPKTQPNDYTFENYVRKCSFGRSQHSNDSTAVFEVPLPCTGSTPFGDFNFTNRCSSPETKGWFYLANDYVRNTLGVNLDKYKQKIGVIPVELGDACGWGGNAQIGCSPTTGCTVMISGAMSRYLTFYIHEMGHNWGLLHATAWYSTSAYADKMCFMGSGAACLNAANGWKMGWALTLPGADLKGATFPIGRWQTFDMPYQDQAYASHVRIDPDWATPNVTTVLNTTTNVTTTVVEPSLPAFYISARIKDLPFEGGYYDDYWDERDMPSATGRVALHSSPANQTLASMSMTHLHALLGPRETFRLPLGIVVRVDGLNASGGANVSLCRSDRQAESRADGSCADGLDNDCDGKADMDDEDCWLSSPPLPPRPPAASPVAQASACAAETVAAPTTPPFSIAGLTSSAPVSETALLPPKAPSCPA</sequence>
<feature type="signal peptide" evidence="2">
    <location>
        <begin position="1"/>
        <end position="27"/>
    </location>
</feature>
<evidence type="ECO:0000259" key="3">
    <source>
        <dbReference type="Pfam" id="PF05548"/>
    </source>
</evidence>
<dbReference type="AlphaFoldDB" id="A0A835Y692"/>
<dbReference type="Pfam" id="PF05548">
    <property type="entry name" value="Peptidase_M11"/>
    <property type="match status" value="1"/>
</dbReference>
<dbReference type="EMBL" id="JAEHOE010000017">
    <property type="protein sequence ID" value="KAG2496771.1"/>
    <property type="molecule type" value="Genomic_DNA"/>
</dbReference>
<dbReference type="OrthoDB" id="541044at2759"/>
<accession>A0A835Y692</accession>
<gene>
    <name evidence="4" type="ORF">HYH03_005179</name>
</gene>
<evidence type="ECO:0000256" key="2">
    <source>
        <dbReference type="SAM" id="SignalP"/>
    </source>
</evidence>
<dbReference type="InterPro" id="IPR008752">
    <property type="entry name" value="Peptidase_M11"/>
</dbReference>
<feature type="chain" id="PRO_5032284797" description="Peptidase M11 gametolysin domain-containing protein" evidence="2">
    <location>
        <begin position="28"/>
        <end position="608"/>
    </location>
</feature>
<name>A0A835Y692_9CHLO</name>
<proteinExistence type="predicted"/>
<protein>
    <recommendedName>
        <fullName evidence="3">Peptidase M11 gametolysin domain-containing protein</fullName>
    </recommendedName>
</protein>
<feature type="domain" description="Peptidase M11 gametolysin" evidence="3">
    <location>
        <begin position="162"/>
        <end position="407"/>
    </location>
</feature>
<dbReference type="SUPFAM" id="SSF55486">
    <property type="entry name" value="Metalloproteases ('zincins'), catalytic domain"/>
    <property type="match status" value="1"/>
</dbReference>
<keyword evidence="2" id="KW-0732">Signal</keyword>